<gene>
    <name evidence="1" type="ORF">EDM56_16985</name>
</gene>
<name>A0A3M8DJR0_9BACL</name>
<evidence type="ECO:0000313" key="2">
    <source>
        <dbReference type="Proteomes" id="UP000271031"/>
    </source>
</evidence>
<dbReference type="Pfam" id="PF06014">
    <property type="entry name" value="YqgQ-like"/>
    <property type="match status" value="1"/>
</dbReference>
<dbReference type="OrthoDB" id="2361671at2"/>
<organism evidence="1 2">
    <name type="scientific">Brevibacillus fluminis</name>
    <dbReference type="NCBI Taxonomy" id="511487"/>
    <lineage>
        <taxon>Bacteria</taxon>
        <taxon>Bacillati</taxon>
        <taxon>Bacillota</taxon>
        <taxon>Bacilli</taxon>
        <taxon>Bacillales</taxon>
        <taxon>Paenibacillaceae</taxon>
        <taxon>Brevibacillus</taxon>
    </lineage>
</organism>
<dbReference type="Gene3D" id="1.10.287.760">
    <property type="entry name" value="YqgQ-like"/>
    <property type="match status" value="1"/>
</dbReference>
<dbReference type="InterPro" id="IPR023164">
    <property type="entry name" value="YqgQ-like_sf"/>
</dbReference>
<dbReference type="AlphaFoldDB" id="A0A3M8DJR0"/>
<dbReference type="EMBL" id="RHHQ01000012">
    <property type="protein sequence ID" value="RNB87357.1"/>
    <property type="molecule type" value="Genomic_DNA"/>
</dbReference>
<evidence type="ECO:0000313" key="1">
    <source>
        <dbReference type="EMBL" id="RNB87357.1"/>
    </source>
</evidence>
<sequence length="65" mass="7675">MSAHKSDFSLPEFLKRYSIHIYTGDPEGDRLLIEDELREMRELGMIEKEEYMEALAALRSQRKTV</sequence>
<dbReference type="RefSeq" id="WP_122919055.1">
    <property type="nucleotide sequence ID" value="NZ_RHHQ01000012.1"/>
</dbReference>
<accession>A0A3M8DJR0</accession>
<protein>
    <submittedName>
        <fullName evidence="1">DUF910 family protein</fullName>
    </submittedName>
</protein>
<comment type="caution">
    <text evidence="1">The sequence shown here is derived from an EMBL/GenBank/DDBJ whole genome shotgun (WGS) entry which is preliminary data.</text>
</comment>
<keyword evidence="2" id="KW-1185">Reference proteome</keyword>
<proteinExistence type="predicted"/>
<reference evidence="1 2" key="1">
    <citation type="submission" date="2018-10" db="EMBL/GenBank/DDBJ databases">
        <title>Phylogenomics of Brevibacillus.</title>
        <authorList>
            <person name="Dunlap C."/>
        </authorList>
    </citation>
    <scope>NUCLEOTIDE SEQUENCE [LARGE SCALE GENOMIC DNA]</scope>
    <source>
        <strain evidence="1 2">JCM 15716</strain>
    </source>
</reference>
<dbReference type="Proteomes" id="UP000271031">
    <property type="component" value="Unassembled WGS sequence"/>
</dbReference>
<dbReference type="SUPFAM" id="SSF158379">
    <property type="entry name" value="YqgQ-like"/>
    <property type="match status" value="1"/>
</dbReference>
<dbReference type="InterPro" id="IPR009256">
    <property type="entry name" value="YqgQ-like"/>
</dbReference>